<feature type="domain" description="AB hydrolase-1" evidence="1">
    <location>
        <begin position="9"/>
        <end position="84"/>
    </location>
</feature>
<dbReference type="Gene3D" id="3.40.50.1820">
    <property type="entry name" value="alpha/beta hydrolase"/>
    <property type="match status" value="1"/>
</dbReference>
<dbReference type="EMBL" id="JAAKZF010000219">
    <property type="protein sequence ID" value="NGO56179.1"/>
    <property type="molecule type" value="Genomic_DNA"/>
</dbReference>
<dbReference type="GO" id="GO:0016787">
    <property type="term" value="F:hydrolase activity"/>
    <property type="evidence" value="ECO:0007669"/>
    <property type="project" value="UniProtKB-KW"/>
</dbReference>
<dbReference type="AlphaFoldDB" id="A0A6G4WNM2"/>
<gene>
    <name evidence="2" type="ORF">G6N73_35415</name>
</gene>
<proteinExistence type="predicted"/>
<comment type="caution">
    <text evidence="2">The sequence shown here is derived from an EMBL/GenBank/DDBJ whole genome shotgun (WGS) entry which is preliminary data.</text>
</comment>
<organism evidence="2 3">
    <name type="scientific">Allomesorhizobium camelthorni</name>
    <dbReference type="NCBI Taxonomy" id="475069"/>
    <lineage>
        <taxon>Bacteria</taxon>
        <taxon>Pseudomonadati</taxon>
        <taxon>Pseudomonadota</taxon>
        <taxon>Alphaproteobacteria</taxon>
        <taxon>Hyphomicrobiales</taxon>
        <taxon>Phyllobacteriaceae</taxon>
        <taxon>Allomesorhizobium</taxon>
    </lineage>
</organism>
<keyword evidence="2" id="KW-0378">Hydrolase</keyword>
<dbReference type="Proteomes" id="UP001642900">
    <property type="component" value="Unassembled WGS sequence"/>
</dbReference>
<evidence type="ECO:0000313" key="2">
    <source>
        <dbReference type="EMBL" id="NGO56179.1"/>
    </source>
</evidence>
<reference evidence="2 3" key="1">
    <citation type="submission" date="2020-02" db="EMBL/GenBank/DDBJ databases">
        <title>Genome sequence of strain CCNWXJ40-4.</title>
        <authorList>
            <person name="Gao J."/>
            <person name="Sun J."/>
        </authorList>
    </citation>
    <scope>NUCLEOTIDE SEQUENCE [LARGE SCALE GENOMIC DNA]</scope>
    <source>
        <strain evidence="2 3">CCNWXJ 40-4</strain>
    </source>
</reference>
<keyword evidence="3" id="KW-1185">Reference proteome</keyword>
<dbReference type="InterPro" id="IPR000073">
    <property type="entry name" value="AB_hydrolase_1"/>
</dbReference>
<accession>A0A6G4WNM2</accession>
<sequence>MHGYLLEWIATLTSPRQPRLGRVHTSQFSECVAKISDKSAGTAPVVIGLSLGGTLATIHSALAPEGVGGIVLLGAPLCFRPRASQSETPWFRWFPRTFPKRTRFQAPSCRI</sequence>
<dbReference type="SUPFAM" id="SSF53474">
    <property type="entry name" value="alpha/beta-Hydrolases"/>
    <property type="match status" value="1"/>
</dbReference>
<dbReference type="InterPro" id="IPR029058">
    <property type="entry name" value="AB_hydrolase_fold"/>
</dbReference>
<evidence type="ECO:0000313" key="3">
    <source>
        <dbReference type="Proteomes" id="UP001642900"/>
    </source>
</evidence>
<protein>
    <submittedName>
        <fullName evidence="2">Alpha/beta hydrolase</fullName>
    </submittedName>
</protein>
<dbReference type="Pfam" id="PF00561">
    <property type="entry name" value="Abhydrolase_1"/>
    <property type="match status" value="1"/>
</dbReference>
<name>A0A6G4WNM2_9HYPH</name>
<evidence type="ECO:0000259" key="1">
    <source>
        <dbReference type="Pfam" id="PF00561"/>
    </source>
</evidence>